<dbReference type="SUPFAM" id="SSF56219">
    <property type="entry name" value="DNase I-like"/>
    <property type="match status" value="1"/>
</dbReference>
<gene>
    <name evidence="1" type="ORF">METZ01_LOCUS488064</name>
</gene>
<dbReference type="InterPro" id="IPR036691">
    <property type="entry name" value="Endo/exonu/phosph_ase_sf"/>
</dbReference>
<dbReference type="EMBL" id="UINC01211347">
    <property type="protein sequence ID" value="SVE35210.1"/>
    <property type="molecule type" value="Genomic_DNA"/>
</dbReference>
<name>A0A383CT36_9ZZZZ</name>
<protein>
    <recommendedName>
        <fullName evidence="2">Endonuclease/exonuclease/phosphatase domain-containing protein</fullName>
    </recommendedName>
</protein>
<dbReference type="Gene3D" id="3.60.10.10">
    <property type="entry name" value="Endonuclease/exonuclease/phosphatase"/>
    <property type="match status" value="1"/>
</dbReference>
<organism evidence="1">
    <name type="scientific">marine metagenome</name>
    <dbReference type="NCBI Taxonomy" id="408172"/>
    <lineage>
        <taxon>unclassified sequences</taxon>
        <taxon>metagenomes</taxon>
        <taxon>ecological metagenomes</taxon>
    </lineage>
</organism>
<evidence type="ECO:0008006" key="2">
    <source>
        <dbReference type="Google" id="ProtNLM"/>
    </source>
</evidence>
<feature type="non-terminal residue" evidence="1">
    <location>
        <position position="120"/>
    </location>
</feature>
<evidence type="ECO:0000313" key="1">
    <source>
        <dbReference type="EMBL" id="SVE35210.1"/>
    </source>
</evidence>
<reference evidence="1" key="1">
    <citation type="submission" date="2018-05" db="EMBL/GenBank/DDBJ databases">
        <authorList>
            <person name="Lanie J.A."/>
            <person name="Ng W.-L."/>
            <person name="Kazmierczak K.M."/>
            <person name="Andrzejewski T.M."/>
            <person name="Davidsen T.M."/>
            <person name="Wayne K.J."/>
            <person name="Tettelin H."/>
            <person name="Glass J.I."/>
            <person name="Rusch D."/>
            <person name="Podicherti R."/>
            <person name="Tsui H.-C.T."/>
            <person name="Winkler M.E."/>
        </authorList>
    </citation>
    <scope>NUCLEOTIDE SEQUENCE</scope>
</reference>
<proteinExistence type="predicted"/>
<sequence length="120" mass="13044">MRVLFTLAGLTALAVGWSKLRDVRLRGAFEDALALAPEAESPDTSTSRVADDSSKLTRGVLSYSVWALPVPLPGMDRRARLPHIPAALLSEGADIIALQEAFDVRFRELVTSYLAVTHRA</sequence>
<dbReference type="AlphaFoldDB" id="A0A383CT36"/>
<accession>A0A383CT36</accession>